<accession>A0ABX0W1F7</accession>
<proteinExistence type="predicted"/>
<protein>
    <recommendedName>
        <fullName evidence="3">Lipoprotein</fullName>
    </recommendedName>
</protein>
<evidence type="ECO:0000313" key="2">
    <source>
        <dbReference type="Proteomes" id="UP001429564"/>
    </source>
</evidence>
<dbReference type="Proteomes" id="UP001429564">
    <property type="component" value="Unassembled WGS sequence"/>
</dbReference>
<keyword evidence="2" id="KW-1185">Reference proteome</keyword>
<comment type="caution">
    <text evidence="1">The sequence shown here is derived from an EMBL/GenBank/DDBJ whole genome shotgun (WGS) entry which is preliminary data.</text>
</comment>
<evidence type="ECO:0000313" key="1">
    <source>
        <dbReference type="EMBL" id="NIZ59462.1"/>
    </source>
</evidence>
<reference evidence="1 2" key="1">
    <citation type="submission" date="2018-05" db="EMBL/GenBank/DDBJ databases">
        <authorList>
            <person name="Zhang Y.-J."/>
        </authorList>
    </citation>
    <scope>NUCLEOTIDE SEQUENCE [LARGE SCALE GENOMIC DNA]</scope>
    <source>
        <strain evidence="1 2">CY04</strain>
    </source>
</reference>
<sequence>MVLGAVTLTACDSAKKKRPTYDGVPFKIKTKAVDKKNSRADFIVEIKDAGQSLEGARLAAAHAGVTYCLSEAGYGTSDIIWNINPRDPEAQLRLVDGAAVFQGTCES</sequence>
<organism evidence="1 2">
    <name type="scientific">Parasedimentitalea denitrificans</name>
    <dbReference type="NCBI Taxonomy" id="2211118"/>
    <lineage>
        <taxon>Bacteria</taxon>
        <taxon>Pseudomonadati</taxon>
        <taxon>Pseudomonadota</taxon>
        <taxon>Alphaproteobacteria</taxon>
        <taxon>Rhodobacterales</taxon>
        <taxon>Paracoccaceae</taxon>
        <taxon>Parasedimentitalea</taxon>
    </lineage>
</organism>
<gene>
    <name evidence="1" type="ORF">DL239_00570</name>
</gene>
<name>A0ABX0W1F7_9RHOB</name>
<dbReference type="EMBL" id="QHLQ01000001">
    <property type="protein sequence ID" value="NIZ59462.1"/>
    <property type="molecule type" value="Genomic_DNA"/>
</dbReference>
<evidence type="ECO:0008006" key="3">
    <source>
        <dbReference type="Google" id="ProtNLM"/>
    </source>
</evidence>